<dbReference type="PROSITE" id="PS51546">
    <property type="entry name" value="PI3K_RBD"/>
    <property type="match status" value="1"/>
</dbReference>
<dbReference type="Proteomes" id="UP001164746">
    <property type="component" value="Chromosome 9"/>
</dbReference>
<dbReference type="SMART" id="SM00146">
    <property type="entry name" value="PI3Kc"/>
    <property type="match status" value="1"/>
</dbReference>
<name>A0ABY7F0N6_MYAAR</name>
<reference evidence="11" key="1">
    <citation type="submission" date="2022-11" db="EMBL/GenBank/DDBJ databases">
        <title>Centuries of genome instability and evolution in soft-shell clam transmissible cancer (bioRxiv).</title>
        <authorList>
            <person name="Hart S.F.M."/>
            <person name="Yonemitsu M.A."/>
            <person name="Giersch R.M."/>
            <person name="Beal B.F."/>
            <person name="Arriagada G."/>
            <person name="Davis B.W."/>
            <person name="Ostrander E.A."/>
            <person name="Goff S.P."/>
            <person name="Metzger M.J."/>
        </authorList>
    </citation>
    <scope>NUCLEOTIDE SEQUENCE</scope>
    <source>
        <strain evidence="11">MELC-2E11</strain>
        <tissue evidence="11">Siphon/mantle</tissue>
    </source>
</reference>
<dbReference type="SUPFAM" id="SSF56112">
    <property type="entry name" value="Protein kinase-like (PK-like)"/>
    <property type="match status" value="1"/>
</dbReference>
<dbReference type="EMBL" id="CP111020">
    <property type="protein sequence ID" value="WAR14641.1"/>
    <property type="molecule type" value="Genomic_DNA"/>
</dbReference>
<evidence type="ECO:0000256" key="2">
    <source>
        <dbReference type="ARBA" id="ARBA00022741"/>
    </source>
</evidence>
<dbReference type="InterPro" id="IPR015433">
    <property type="entry name" value="PI3/4_kinase"/>
</dbReference>
<dbReference type="Gene3D" id="1.25.40.70">
    <property type="entry name" value="Phosphatidylinositol 3-kinase, accessory domain (PIK)"/>
    <property type="match status" value="1"/>
</dbReference>
<dbReference type="Gene3D" id="3.30.1010.10">
    <property type="entry name" value="Phosphatidylinositol 3-kinase Catalytic Subunit, Chain A, domain 4"/>
    <property type="match status" value="1"/>
</dbReference>
<evidence type="ECO:0000256" key="5">
    <source>
        <dbReference type="PROSITE-ProRule" id="PRU00880"/>
    </source>
</evidence>
<dbReference type="Pfam" id="PF00792">
    <property type="entry name" value="PI3K_C2"/>
    <property type="match status" value="1"/>
</dbReference>
<keyword evidence="1" id="KW-0808">Transferase</keyword>
<dbReference type="SUPFAM" id="SSF49562">
    <property type="entry name" value="C2 domain (Calcium/lipid-binding domain, CaLB)"/>
    <property type="match status" value="1"/>
</dbReference>
<evidence type="ECO:0000259" key="10">
    <source>
        <dbReference type="PROSITE" id="PS51547"/>
    </source>
</evidence>
<dbReference type="PROSITE" id="PS50290">
    <property type="entry name" value="PI3_4_KINASE_3"/>
    <property type="match status" value="1"/>
</dbReference>
<evidence type="ECO:0000259" key="6">
    <source>
        <dbReference type="PROSITE" id="PS50290"/>
    </source>
</evidence>
<comment type="similarity">
    <text evidence="5">Belongs to the PI3/PI4-kinase family.</text>
</comment>
<dbReference type="PROSITE" id="PS51545">
    <property type="entry name" value="PIK_HELICAL"/>
    <property type="match status" value="1"/>
</dbReference>
<dbReference type="Pfam" id="PF00613">
    <property type="entry name" value="PI3Ka"/>
    <property type="match status" value="1"/>
</dbReference>
<evidence type="ECO:0000256" key="1">
    <source>
        <dbReference type="ARBA" id="ARBA00022679"/>
    </source>
</evidence>
<dbReference type="InterPro" id="IPR035892">
    <property type="entry name" value="C2_domain_sf"/>
</dbReference>
<accession>A0ABY7F0N6</accession>
<keyword evidence="4" id="KW-0067">ATP-binding</keyword>
<feature type="domain" description="PI3K-RBD" evidence="9">
    <location>
        <begin position="187"/>
        <end position="293"/>
    </location>
</feature>
<evidence type="ECO:0000259" key="9">
    <source>
        <dbReference type="PROSITE" id="PS51546"/>
    </source>
</evidence>
<protein>
    <submittedName>
        <fullName evidence="11">PK3CA-like protein</fullName>
    </submittedName>
</protein>
<feature type="domain" description="PIK helical" evidence="8">
    <location>
        <begin position="498"/>
        <end position="676"/>
    </location>
</feature>
<dbReference type="InterPro" id="IPR042236">
    <property type="entry name" value="PI3K_accessory_sf"/>
</dbReference>
<sequence>MGSQDSNIDGDERDSGFYDVDCLLPNGFMVGLRCSRTDSIGQVKKEALKQALELPHAGALRNHEHYVVIGVTKDAEEKELEPTLTLDESNLVAKIVEISEPKQQIVRLLQEIEQAIGMPISLLDKMSGEAIELRDVRIQLKQVGERIGKDMENWDGDRLLEFFHPPKLDLNSELPISTTKIVLKEGRSNITVKVVWRHEQRIDRVEFEVPVTSSPKYVVRKAEAILNTAPAVSLSGTLRKQQSLDSSMDLQSNFVLKRFENDEFFLQDCGILAYEYIRDCLTKDIEPHLEIVDKNGVIEDLPNNACAILKPGMPVLRMLSESDVAGIFSWHISQDKMYRVVFRNIPVETMNQADYDMEVQLFHGKQPLSKAIKVTEYNVKVSFDVPIDCLPRYARLCVTVIRREPNNENKMGVRWFNMQVFDHNGVLRTGKVHTGAFEFPRNVVKENNPFGTPLFTDANIRNEKLVFEICEPDNDLVRFPSEDEINEYISTERHFKQETDNGILESCYFQLLDRIHAKEILTDLTSKEKENLWKIRHLALEYQPQLLPRLIQCVTWTNRHQVFELYQLIEHHQVQSLEVALQLIGPEYPDARIRSLALCYFDRELTIELLELFLLQFVQALLFESYQFNDLAVFLLKHSLEHKTIGHKLFWMLRSEMNSPVSRQRFAPLLESYCFYCGSALLSQRIQEVATMESLHKVAKLARQDVEIETLEEALKGIPQNRSSLLRHRQKLQKICLERCKVMTSKMRPIWLSWWNKSTLTDDPLEKQHIDFIVKIGDDMRQDMLCLQLLKVMDMLWKYTLNDYHMTVYGCMSLGEDFGLIEAVLNCTTVNEIHMSTDGRVLTPMSIHQWIYEQTGGGENYIKAIRRFKMSCAACVVAVNILGIGDRHPSNIMVKKTGEMFHIDFGHFMGHVKTKAGIRRERTPFVLTKDFMNAVTGGDAGHKEKVTE</sequence>
<evidence type="ECO:0000259" key="7">
    <source>
        <dbReference type="PROSITE" id="PS51544"/>
    </source>
</evidence>
<dbReference type="SMART" id="SM00145">
    <property type="entry name" value="PI3Ka"/>
    <property type="match status" value="1"/>
</dbReference>
<feature type="domain" description="PI3K-ABD" evidence="7">
    <location>
        <begin position="14"/>
        <end position="102"/>
    </location>
</feature>
<keyword evidence="3" id="KW-0418">Kinase</keyword>
<dbReference type="SUPFAM" id="SSF54236">
    <property type="entry name" value="Ubiquitin-like"/>
    <property type="match status" value="1"/>
</dbReference>
<organism evidence="11 12">
    <name type="scientific">Mya arenaria</name>
    <name type="common">Soft-shell clam</name>
    <dbReference type="NCBI Taxonomy" id="6604"/>
    <lineage>
        <taxon>Eukaryota</taxon>
        <taxon>Metazoa</taxon>
        <taxon>Spiralia</taxon>
        <taxon>Lophotrochozoa</taxon>
        <taxon>Mollusca</taxon>
        <taxon>Bivalvia</taxon>
        <taxon>Autobranchia</taxon>
        <taxon>Heteroconchia</taxon>
        <taxon>Euheterodonta</taxon>
        <taxon>Imparidentia</taxon>
        <taxon>Neoheterodontei</taxon>
        <taxon>Myida</taxon>
        <taxon>Myoidea</taxon>
        <taxon>Myidae</taxon>
        <taxon>Mya</taxon>
    </lineage>
</organism>
<dbReference type="PROSITE" id="PS51547">
    <property type="entry name" value="C2_PI3K"/>
    <property type="match status" value="1"/>
</dbReference>
<dbReference type="SUPFAM" id="SSF48371">
    <property type="entry name" value="ARM repeat"/>
    <property type="match status" value="1"/>
</dbReference>
<dbReference type="InterPro" id="IPR011009">
    <property type="entry name" value="Kinase-like_dom_sf"/>
</dbReference>
<dbReference type="PROSITE" id="PS51544">
    <property type="entry name" value="PI3K_ABD"/>
    <property type="match status" value="1"/>
</dbReference>
<dbReference type="PROSITE" id="PS00915">
    <property type="entry name" value="PI3_4_KINASE_1"/>
    <property type="match status" value="1"/>
</dbReference>
<dbReference type="Gene3D" id="3.10.20.90">
    <property type="entry name" value="Phosphatidylinositol 3-kinase Catalytic Subunit, Chain A, domain 1"/>
    <property type="match status" value="2"/>
</dbReference>
<evidence type="ECO:0000259" key="8">
    <source>
        <dbReference type="PROSITE" id="PS51545"/>
    </source>
</evidence>
<dbReference type="Gene3D" id="1.10.1070.11">
    <property type="entry name" value="Phosphatidylinositol 3-/4-kinase, catalytic domain"/>
    <property type="match status" value="1"/>
</dbReference>
<dbReference type="InterPro" id="IPR000403">
    <property type="entry name" value="PI3/4_kinase_cat_dom"/>
</dbReference>
<keyword evidence="2" id="KW-0547">Nucleotide-binding</keyword>
<evidence type="ECO:0000313" key="12">
    <source>
        <dbReference type="Proteomes" id="UP001164746"/>
    </source>
</evidence>
<dbReference type="PANTHER" id="PTHR10048">
    <property type="entry name" value="PHOSPHATIDYLINOSITOL KINASE"/>
    <property type="match status" value="1"/>
</dbReference>
<proteinExistence type="inferred from homology"/>
<evidence type="ECO:0000313" key="11">
    <source>
        <dbReference type="EMBL" id="WAR14641.1"/>
    </source>
</evidence>
<feature type="domain" description="PI3K/PI4K catalytic" evidence="6">
    <location>
        <begin position="736"/>
        <end position="948"/>
    </location>
</feature>
<evidence type="ECO:0000256" key="4">
    <source>
        <dbReference type="ARBA" id="ARBA00022840"/>
    </source>
</evidence>
<dbReference type="InterPro" id="IPR000341">
    <property type="entry name" value="PI3K_Ras-bd_dom"/>
</dbReference>
<dbReference type="InterPro" id="IPR018936">
    <property type="entry name" value="PI3/4_kinase_CS"/>
</dbReference>
<dbReference type="InterPro" id="IPR002420">
    <property type="entry name" value="PI3K-type_C2_dom"/>
</dbReference>
<feature type="domain" description="C2 PI3K-type" evidence="10">
    <location>
        <begin position="324"/>
        <end position="480"/>
    </location>
</feature>
<dbReference type="Gene3D" id="2.60.40.150">
    <property type="entry name" value="C2 domain"/>
    <property type="match status" value="1"/>
</dbReference>
<keyword evidence="12" id="KW-1185">Reference proteome</keyword>
<dbReference type="Pfam" id="PF00454">
    <property type="entry name" value="PI3_PI4_kinase"/>
    <property type="match status" value="1"/>
</dbReference>
<dbReference type="InterPro" id="IPR003113">
    <property type="entry name" value="PI3K_ABD"/>
</dbReference>
<dbReference type="InterPro" id="IPR036940">
    <property type="entry name" value="PI3/4_kinase_cat_sf"/>
</dbReference>
<dbReference type="InterPro" id="IPR016024">
    <property type="entry name" value="ARM-type_fold"/>
</dbReference>
<gene>
    <name evidence="11" type="ORF">MAR_004746</name>
</gene>
<evidence type="ECO:0000256" key="3">
    <source>
        <dbReference type="ARBA" id="ARBA00022777"/>
    </source>
</evidence>
<dbReference type="PANTHER" id="PTHR10048:SF14">
    <property type="entry name" value="LD28067P"/>
    <property type="match status" value="1"/>
</dbReference>
<dbReference type="InterPro" id="IPR001263">
    <property type="entry name" value="PI3K_accessory_dom"/>
</dbReference>
<dbReference type="InterPro" id="IPR029071">
    <property type="entry name" value="Ubiquitin-like_domsf"/>
</dbReference>